<evidence type="ECO:0000259" key="2">
    <source>
        <dbReference type="Pfam" id="PF03399"/>
    </source>
</evidence>
<evidence type="ECO:0000313" key="3">
    <source>
        <dbReference type="Proteomes" id="UP000504604"/>
    </source>
</evidence>
<dbReference type="GO" id="GO:0070390">
    <property type="term" value="C:transcription export complex 2"/>
    <property type="evidence" value="ECO:0007669"/>
    <property type="project" value="TreeGrafter"/>
</dbReference>
<dbReference type="PANTHER" id="PTHR12436">
    <property type="entry name" value="80 KDA MCM3-ASSOCIATED PROTEIN"/>
    <property type="match status" value="1"/>
</dbReference>
<dbReference type="Proteomes" id="UP000504604">
    <property type="component" value="Linkage group LG10"/>
</dbReference>
<feature type="compositionally biased region" description="Basic and acidic residues" evidence="1">
    <location>
        <begin position="61"/>
        <end position="76"/>
    </location>
</feature>
<feature type="compositionally biased region" description="Basic and acidic residues" evidence="1">
    <location>
        <begin position="1"/>
        <end position="16"/>
    </location>
</feature>
<reference evidence="4" key="1">
    <citation type="submission" date="2025-08" db="UniProtKB">
        <authorList>
            <consortium name="RefSeq"/>
        </authorList>
    </citation>
    <scope>IDENTIFICATION</scope>
</reference>
<name>A0A6I9TX97_SESIN</name>
<dbReference type="GO" id="GO:0006406">
    <property type="term" value="P:mRNA export from nucleus"/>
    <property type="evidence" value="ECO:0007669"/>
    <property type="project" value="TreeGrafter"/>
</dbReference>
<dbReference type="InParanoid" id="A0A6I9TX97"/>
<gene>
    <name evidence="4" type="primary">LOC105172204</name>
</gene>
<dbReference type="GeneID" id="105172204"/>
<dbReference type="FunCoup" id="A0A6I9TX97">
    <property type="interactions" value="677"/>
</dbReference>
<dbReference type="PANTHER" id="PTHR12436:SF3">
    <property type="entry name" value="GERMINAL-CENTER ASSOCIATED NUCLEAR PROTEIN"/>
    <property type="match status" value="1"/>
</dbReference>
<accession>A0A6I9TX97</accession>
<dbReference type="InterPro" id="IPR005062">
    <property type="entry name" value="SAC3/GANP/THP3_conserved"/>
</dbReference>
<evidence type="ECO:0000256" key="1">
    <source>
        <dbReference type="SAM" id="MobiDB-lite"/>
    </source>
</evidence>
<sequence>MADAGRKPHKPMDRRNNFSSSSSSSYSNSTKYRNSNYPKPSVSSRDSSWITPTKKSTTRNWDSDDGRRNDNDDGHQDYPTLVGTCPFMCPAEERARRERLRDLAVFERLHGNPAKTSPNLAVKKFCRTISIKDVQASDVRPVPVLEDTLNYLLNLLHSSDQSFAVVHDFIFDRTRSIRQDLSMQNAVSDQVIHMYERMVKFHIISHRHLYRSFGNPNVASVCHLNMEQLMKALTTLSNLYEANRASHSMCQNEAEFSSFYLLLHLGSDKQVEPLSLWFRSIPSPIMKSKEMCFARRLLRYYRLGNYKRFISTSEREASFLQYCIIEPYVNEVRMLALSCLSYGGYKLQPYPLLHLSKLLMMKESDVESLCADCALETSSDGTGKGLVATKQSVIKKSSGGFQKYYPMESERIERLCTELPEL</sequence>
<keyword evidence="3" id="KW-1185">Reference proteome</keyword>
<organism evidence="3 4">
    <name type="scientific">Sesamum indicum</name>
    <name type="common">Oriental sesame</name>
    <name type="synonym">Sesamum orientale</name>
    <dbReference type="NCBI Taxonomy" id="4182"/>
    <lineage>
        <taxon>Eukaryota</taxon>
        <taxon>Viridiplantae</taxon>
        <taxon>Streptophyta</taxon>
        <taxon>Embryophyta</taxon>
        <taxon>Tracheophyta</taxon>
        <taxon>Spermatophyta</taxon>
        <taxon>Magnoliopsida</taxon>
        <taxon>eudicotyledons</taxon>
        <taxon>Gunneridae</taxon>
        <taxon>Pentapetalae</taxon>
        <taxon>asterids</taxon>
        <taxon>lamiids</taxon>
        <taxon>Lamiales</taxon>
        <taxon>Pedaliaceae</taxon>
        <taxon>Sesamum</taxon>
    </lineage>
</organism>
<dbReference type="Gene3D" id="1.25.40.990">
    <property type="match status" value="1"/>
</dbReference>
<evidence type="ECO:0000313" key="4">
    <source>
        <dbReference type="RefSeq" id="XP_011091868.1"/>
    </source>
</evidence>
<feature type="region of interest" description="Disordered" evidence="1">
    <location>
        <begin position="1"/>
        <end position="79"/>
    </location>
</feature>
<dbReference type="KEGG" id="sind:105172204"/>
<protein>
    <submittedName>
        <fullName evidence="4">SAC3 family protein C isoform X1</fullName>
    </submittedName>
</protein>
<dbReference type="GO" id="GO:0005737">
    <property type="term" value="C:cytoplasm"/>
    <property type="evidence" value="ECO:0007669"/>
    <property type="project" value="TreeGrafter"/>
</dbReference>
<feature type="compositionally biased region" description="Polar residues" evidence="1">
    <location>
        <begin position="41"/>
        <end position="55"/>
    </location>
</feature>
<dbReference type="OrthoDB" id="264795at2759"/>
<dbReference type="InterPro" id="IPR045107">
    <property type="entry name" value="SAC3/GANP/THP3"/>
</dbReference>
<feature type="compositionally biased region" description="Low complexity" evidence="1">
    <location>
        <begin position="17"/>
        <end position="37"/>
    </location>
</feature>
<dbReference type="RefSeq" id="XP_011091868.1">
    <property type="nucleotide sequence ID" value="XM_011093566.2"/>
</dbReference>
<proteinExistence type="predicted"/>
<dbReference type="AlphaFoldDB" id="A0A6I9TX97"/>
<dbReference type="Pfam" id="PF03399">
    <property type="entry name" value="SAC3_GANP"/>
    <property type="match status" value="1"/>
</dbReference>
<feature type="domain" description="SAC3/GANP/THP3 conserved" evidence="2">
    <location>
        <begin position="88"/>
        <end position="378"/>
    </location>
</feature>